<dbReference type="EC" id="3.4.11.2" evidence="5"/>
<keyword evidence="8" id="KW-0645">Protease</keyword>
<dbReference type="RefSeq" id="WP_131760719.1">
    <property type="nucleotide sequence ID" value="NZ_CAACUY010000128.1"/>
</dbReference>
<dbReference type="PANTHER" id="PTHR45726">
    <property type="entry name" value="LEUKOTRIENE A-4 HYDROLASE"/>
    <property type="match status" value="1"/>
</dbReference>
<feature type="domain" description="Peptidase M1 membrane alanine aminopeptidase" evidence="15">
    <location>
        <begin position="234"/>
        <end position="424"/>
    </location>
</feature>
<keyword evidence="17" id="KW-0031">Aminopeptidase</keyword>
<evidence type="ECO:0000256" key="10">
    <source>
        <dbReference type="ARBA" id="ARBA00022801"/>
    </source>
</evidence>
<keyword evidence="12" id="KW-0482">Metalloprotease</keyword>
<gene>
    <name evidence="17" type="ORF">ACFQZM_33995</name>
</gene>
<evidence type="ECO:0000313" key="17">
    <source>
        <dbReference type="EMBL" id="MFD0689541.1"/>
    </source>
</evidence>
<dbReference type="PANTHER" id="PTHR45726:SF3">
    <property type="entry name" value="LEUKOTRIENE A-4 HYDROLASE"/>
    <property type="match status" value="1"/>
</dbReference>
<evidence type="ECO:0000256" key="3">
    <source>
        <dbReference type="ARBA" id="ARBA00004496"/>
    </source>
</evidence>
<accession>A0ABW2XSN4</accession>
<keyword evidence="9" id="KW-0479">Metal-binding</keyword>
<dbReference type="InterPro" id="IPR045357">
    <property type="entry name" value="Aminopeptidase_N-like_N"/>
</dbReference>
<evidence type="ECO:0000256" key="7">
    <source>
        <dbReference type="ARBA" id="ARBA00022490"/>
    </source>
</evidence>
<evidence type="ECO:0000259" key="16">
    <source>
        <dbReference type="Pfam" id="PF17900"/>
    </source>
</evidence>
<keyword evidence="7" id="KW-0963">Cytoplasm</keyword>
<evidence type="ECO:0000256" key="13">
    <source>
        <dbReference type="ARBA" id="ARBA00029811"/>
    </source>
</evidence>
<dbReference type="InterPro" id="IPR042097">
    <property type="entry name" value="Aminopeptidase_N-like_N_sf"/>
</dbReference>
<keyword evidence="18" id="KW-1185">Reference proteome</keyword>
<organism evidence="17 18">
    <name type="scientific">Actinomadura fibrosa</name>
    <dbReference type="NCBI Taxonomy" id="111802"/>
    <lineage>
        <taxon>Bacteria</taxon>
        <taxon>Bacillati</taxon>
        <taxon>Actinomycetota</taxon>
        <taxon>Actinomycetes</taxon>
        <taxon>Streptosporangiales</taxon>
        <taxon>Thermomonosporaceae</taxon>
        <taxon>Actinomadura</taxon>
    </lineage>
</organism>
<evidence type="ECO:0000256" key="8">
    <source>
        <dbReference type="ARBA" id="ARBA00022670"/>
    </source>
</evidence>
<reference evidence="18" key="1">
    <citation type="journal article" date="2019" name="Int. J. Syst. Evol. Microbiol.">
        <title>The Global Catalogue of Microorganisms (GCM) 10K type strain sequencing project: providing services to taxonomists for standard genome sequencing and annotation.</title>
        <authorList>
            <consortium name="The Broad Institute Genomics Platform"/>
            <consortium name="The Broad Institute Genome Sequencing Center for Infectious Disease"/>
            <person name="Wu L."/>
            <person name="Ma J."/>
        </authorList>
    </citation>
    <scope>NUCLEOTIDE SEQUENCE [LARGE SCALE GENOMIC DNA]</scope>
    <source>
        <strain evidence="18">JCM 9371</strain>
    </source>
</reference>
<dbReference type="InterPro" id="IPR034015">
    <property type="entry name" value="M1_LTA4H"/>
</dbReference>
<dbReference type="InterPro" id="IPR014782">
    <property type="entry name" value="Peptidase_M1_dom"/>
</dbReference>
<evidence type="ECO:0000313" key="18">
    <source>
        <dbReference type="Proteomes" id="UP001597063"/>
    </source>
</evidence>
<evidence type="ECO:0000256" key="9">
    <source>
        <dbReference type="ARBA" id="ARBA00022723"/>
    </source>
</evidence>
<comment type="caution">
    <text evidence="17">The sequence shown here is derived from an EMBL/GenBank/DDBJ whole genome shotgun (WGS) entry which is preliminary data.</text>
</comment>
<dbReference type="CDD" id="cd09603">
    <property type="entry name" value="M1_APN_like"/>
    <property type="match status" value="1"/>
</dbReference>
<evidence type="ECO:0000256" key="14">
    <source>
        <dbReference type="ARBA" id="ARBA00031533"/>
    </source>
</evidence>
<feature type="domain" description="Aminopeptidase N-like N-terminal" evidence="16">
    <location>
        <begin position="25"/>
        <end position="194"/>
    </location>
</feature>
<dbReference type="SUPFAM" id="SSF55486">
    <property type="entry name" value="Metalloproteases ('zincins'), catalytic domain"/>
    <property type="match status" value="1"/>
</dbReference>
<evidence type="ECO:0000256" key="12">
    <source>
        <dbReference type="ARBA" id="ARBA00023049"/>
    </source>
</evidence>
<keyword evidence="10 17" id="KW-0378">Hydrolase</keyword>
<dbReference type="PRINTS" id="PR00756">
    <property type="entry name" value="ALADIPTASE"/>
</dbReference>
<dbReference type="Proteomes" id="UP001597063">
    <property type="component" value="Unassembled WGS sequence"/>
</dbReference>
<comment type="subcellular location">
    <subcellularLocation>
        <location evidence="3">Cytoplasm</location>
    </subcellularLocation>
</comment>
<evidence type="ECO:0000256" key="2">
    <source>
        <dbReference type="ARBA" id="ARBA00001947"/>
    </source>
</evidence>
<comment type="catalytic activity">
    <reaction evidence="1">
        <text>Release of an N-terminal amino acid, Xaa-|-Yaa- from a peptide, amide or arylamide. Xaa is preferably Ala, but may be most amino acids including Pro (slow action). When a terminal hydrophobic residue is followed by a prolyl residue, the two may be released as an intact Xaa-Pro dipeptide.</text>
        <dbReference type="EC" id="3.4.11.2"/>
    </reaction>
</comment>
<dbReference type="SUPFAM" id="SSF63737">
    <property type="entry name" value="Leukotriene A4 hydrolase N-terminal domain"/>
    <property type="match status" value="1"/>
</dbReference>
<sequence length="434" mass="48287">MKALARRQETRYFPDHGEDGYEIGHYDLDLDYRVGPNRLTGTARLSATAAARLDRFVLDLGSFRIGKVLVDGAPARFRHRRGKLTVLPARPVEGDAAFTVEVRYTGNPSPVSSHWGGVGWEQLTDGAIVAGQPTGAPSWFPCNDRPDAKARYRIAVTTASAYEAVANGRLTGKRRTGATTTWVYEQDEPMASYLASVQIGRYRHAEVDGPVPQHLYFPQAAEDEVRHDFGRQGEMLAAFSDLFGPYPFGAYTVVVADDELEIPVEAQGMSIFGTNHADGRRGSERLVAHELAHQWFGNSLTLGRWNDIWLHEGFASHAEWIWSEVSGGEAADAHARRWHGRLAERPQDLVLADPGPRNIFDDRIYKRGALALHALRRTVGDDAFFRTLREWTSEHRHGTVTTAAFTALASRVAGRPLDDLFTDWLYTAALPRLP</sequence>
<proteinExistence type="inferred from homology"/>
<evidence type="ECO:0000256" key="1">
    <source>
        <dbReference type="ARBA" id="ARBA00000098"/>
    </source>
</evidence>
<dbReference type="Pfam" id="PF01433">
    <property type="entry name" value="Peptidase_M1"/>
    <property type="match status" value="1"/>
</dbReference>
<dbReference type="EMBL" id="JBHTGP010000017">
    <property type="protein sequence ID" value="MFD0689541.1"/>
    <property type="molecule type" value="Genomic_DNA"/>
</dbReference>
<comment type="cofactor">
    <cofactor evidence="2">
        <name>Zn(2+)</name>
        <dbReference type="ChEBI" id="CHEBI:29105"/>
    </cofactor>
</comment>
<protein>
    <recommendedName>
        <fullName evidence="6">Aminopeptidase N</fullName>
        <ecNumber evidence="5">3.4.11.2</ecNumber>
    </recommendedName>
    <alternativeName>
        <fullName evidence="13">Alanine aminopeptidase</fullName>
    </alternativeName>
    <alternativeName>
        <fullName evidence="14">Lysyl aminopeptidase</fullName>
    </alternativeName>
</protein>
<evidence type="ECO:0000256" key="11">
    <source>
        <dbReference type="ARBA" id="ARBA00022833"/>
    </source>
</evidence>
<dbReference type="InterPro" id="IPR027268">
    <property type="entry name" value="Peptidase_M4/M1_CTD_sf"/>
</dbReference>
<dbReference type="GO" id="GO:0004177">
    <property type="term" value="F:aminopeptidase activity"/>
    <property type="evidence" value="ECO:0007669"/>
    <property type="project" value="UniProtKB-KW"/>
</dbReference>
<dbReference type="InterPro" id="IPR001930">
    <property type="entry name" value="Peptidase_M1"/>
</dbReference>
<comment type="similarity">
    <text evidence="4">Belongs to the peptidase M1 family.</text>
</comment>
<dbReference type="Gene3D" id="1.10.390.10">
    <property type="entry name" value="Neutral Protease Domain 2"/>
    <property type="match status" value="1"/>
</dbReference>
<evidence type="ECO:0000259" key="15">
    <source>
        <dbReference type="Pfam" id="PF01433"/>
    </source>
</evidence>
<evidence type="ECO:0000256" key="6">
    <source>
        <dbReference type="ARBA" id="ARBA00015611"/>
    </source>
</evidence>
<dbReference type="Gene3D" id="2.60.40.1730">
    <property type="entry name" value="tricorn interacting facor f3 domain"/>
    <property type="match status" value="1"/>
</dbReference>
<evidence type="ECO:0000256" key="5">
    <source>
        <dbReference type="ARBA" id="ARBA00012564"/>
    </source>
</evidence>
<name>A0ABW2XSN4_9ACTN</name>
<dbReference type="Pfam" id="PF17900">
    <property type="entry name" value="Peptidase_M1_N"/>
    <property type="match status" value="1"/>
</dbReference>
<keyword evidence="11" id="KW-0862">Zinc</keyword>
<evidence type="ECO:0000256" key="4">
    <source>
        <dbReference type="ARBA" id="ARBA00010136"/>
    </source>
</evidence>